<name>A0A671G5K8_RHIFE</name>
<gene>
    <name evidence="5" type="primary">DNAH3</name>
</gene>
<evidence type="ECO:0000259" key="4">
    <source>
        <dbReference type="Pfam" id="PF12774"/>
    </source>
</evidence>
<comment type="similarity">
    <text evidence="1">Belongs to the dynein heavy chain family.</text>
</comment>
<dbReference type="InterPro" id="IPR035699">
    <property type="entry name" value="AAA_6"/>
</dbReference>
<dbReference type="Ensembl" id="ENSRFET00010036021.1">
    <property type="protein sequence ID" value="ENSRFEP00010033268.1"/>
    <property type="gene ID" value="ENSRFEG00010021139.1"/>
</dbReference>
<feature type="compositionally biased region" description="Pro residues" evidence="2">
    <location>
        <begin position="283"/>
        <end position="300"/>
    </location>
</feature>
<evidence type="ECO:0000313" key="6">
    <source>
        <dbReference type="Proteomes" id="UP000472240"/>
    </source>
</evidence>
<dbReference type="PANTHER" id="PTHR22878:SF71">
    <property type="entry name" value="DYNEIN, AXONEMAL, HEAVY CHAIN 3"/>
    <property type="match status" value="1"/>
</dbReference>
<dbReference type="InterPro" id="IPR026983">
    <property type="entry name" value="DHC"/>
</dbReference>
<feature type="domain" description="Dynein heavy chain hydrolytic ATP-binding dynein motor region" evidence="4">
    <location>
        <begin position="8"/>
        <end position="254"/>
    </location>
</feature>
<evidence type="ECO:0000256" key="3">
    <source>
        <dbReference type="SAM" id="SignalP"/>
    </source>
</evidence>
<dbReference type="Gene3D" id="1.10.8.710">
    <property type="match status" value="1"/>
</dbReference>
<evidence type="ECO:0000256" key="2">
    <source>
        <dbReference type="SAM" id="MobiDB-lite"/>
    </source>
</evidence>
<feature type="region of interest" description="Disordered" evidence="2">
    <location>
        <begin position="266"/>
        <end position="300"/>
    </location>
</feature>
<dbReference type="Gene3D" id="3.40.50.300">
    <property type="entry name" value="P-loop containing nucleotide triphosphate hydrolases"/>
    <property type="match status" value="1"/>
</dbReference>
<dbReference type="FunFam" id="3.40.50.300:FF:000063">
    <property type="entry name" value="dynein heavy chain 6, axonemal"/>
    <property type="match status" value="1"/>
</dbReference>
<reference evidence="5" key="2">
    <citation type="submission" date="2025-09" db="UniProtKB">
        <authorList>
            <consortium name="Ensembl"/>
        </authorList>
    </citation>
    <scope>IDENTIFICATION</scope>
</reference>
<accession>A0A671G5K8</accession>
<dbReference type="InterPro" id="IPR043157">
    <property type="entry name" value="Dynein_AAA1S"/>
</dbReference>
<dbReference type="Proteomes" id="UP000472240">
    <property type="component" value="Unplaced"/>
</dbReference>
<feature type="signal peptide" evidence="3">
    <location>
        <begin position="1"/>
        <end position="24"/>
    </location>
</feature>
<dbReference type="InterPro" id="IPR027417">
    <property type="entry name" value="P-loop_NTPase"/>
</dbReference>
<dbReference type="GO" id="GO:0045505">
    <property type="term" value="F:dynein intermediate chain binding"/>
    <property type="evidence" value="ECO:0007669"/>
    <property type="project" value="InterPro"/>
</dbReference>
<dbReference type="AlphaFoldDB" id="A0A671G5K8"/>
<proteinExistence type="inferred from homology"/>
<evidence type="ECO:0000256" key="1">
    <source>
        <dbReference type="ARBA" id="ARBA00008887"/>
    </source>
</evidence>
<dbReference type="GO" id="GO:0005524">
    <property type="term" value="F:ATP binding"/>
    <property type="evidence" value="ECO:0007669"/>
    <property type="project" value="InterPro"/>
</dbReference>
<dbReference type="GeneTree" id="ENSGT00940000154959"/>
<dbReference type="GO" id="GO:0051959">
    <property type="term" value="F:dynein light intermediate chain binding"/>
    <property type="evidence" value="ECO:0007669"/>
    <property type="project" value="InterPro"/>
</dbReference>
<dbReference type="SUPFAM" id="SSF52540">
    <property type="entry name" value="P-loop containing nucleoside triphosphate hydrolases"/>
    <property type="match status" value="1"/>
</dbReference>
<evidence type="ECO:0000313" key="5">
    <source>
        <dbReference type="Ensembl" id="ENSRFEP00010033268.1"/>
    </source>
</evidence>
<protein>
    <submittedName>
        <fullName evidence="5">Dynein axonemal heavy chain 3</fullName>
    </submittedName>
</protein>
<sequence>MGETHLFSPLTLVIFGMTLMGALKLNLGGAPEGPAGTGKTETTKDLAKALAKQCVVFNCSDGLDYKAMGKFFKGLAQAGAWACFDEFNRIEVEVLSVVAQQILSIQQAIIRKLKVFVFEGSELSLNPTCAVFITMNPGYAGRAELPDNLKALFRTVAMMVPDYALIGEISLYSMGFLDSRSLAQKIVATYRLCSEQLSSQHHYDYGMRAVKSVLTAAGNLKLKYPEEDESVLLLRALLDVNLAKFLAQDVPLFQVCRGLGPGPGAGTHLPEGTRFSRTLSTPSPSPASVPVARYPPPDVK</sequence>
<keyword evidence="3" id="KW-0732">Signal</keyword>
<dbReference type="GO" id="GO:0030286">
    <property type="term" value="C:dynein complex"/>
    <property type="evidence" value="ECO:0007669"/>
    <property type="project" value="InterPro"/>
</dbReference>
<organism evidence="5 6">
    <name type="scientific">Rhinolophus ferrumequinum</name>
    <name type="common">Greater horseshoe bat</name>
    <dbReference type="NCBI Taxonomy" id="59479"/>
    <lineage>
        <taxon>Eukaryota</taxon>
        <taxon>Metazoa</taxon>
        <taxon>Chordata</taxon>
        <taxon>Craniata</taxon>
        <taxon>Vertebrata</taxon>
        <taxon>Euteleostomi</taxon>
        <taxon>Mammalia</taxon>
        <taxon>Eutheria</taxon>
        <taxon>Laurasiatheria</taxon>
        <taxon>Chiroptera</taxon>
        <taxon>Yinpterochiroptera</taxon>
        <taxon>Rhinolophoidea</taxon>
        <taxon>Rhinolophidae</taxon>
        <taxon>Rhinolophinae</taxon>
        <taxon>Rhinolophus</taxon>
    </lineage>
</organism>
<reference evidence="5" key="1">
    <citation type="submission" date="2025-08" db="UniProtKB">
        <authorList>
            <consortium name="Ensembl"/>
        </authorList>
    </citation>
    <scope>IDENTIFICATION</scope>
</reference>
<dbReference type="Pfam" id="PF12774">
    <property type="entry name" value="AAA_6"/>
    <property type="match status" value="1"/>
</dbReference>
<dbReference type="GO" id="GO:0007018">
    <property type="term" value="P:microtubule-based movement"/>
    <property type="evidence" value="ECO:0007669"/>
    <property type="project" value="InterPro"/>
</dbReference>
<feature type="chain" id="PRO_5025468483" evidence="3">
    <location>
        <begin position="25"/>
        <end position="300"/>
    </location>
</feature>
<dbReference type="PANTHER" id="PTHR22878">
    <property type="entry name" value="DYNEIN HEAVY CHAIN 6, AXONEMAL-LIKE-RELATED"/>
    <property type="match status" value="1"/>
</dbReference>
<keyword evidence="6" id="KW-1185">Reference proteome</keyword>
<dbReference type="FunFam" id="1.10.8.710:FF:000004">
    <property type="entry name" value="Dynein axonemal heavy chain 6"/>
    <property type="match status" value="1"/>
</dbReference>